<dbReference type="InterPro" id="IPR013087">
    <property type="entry name" value="Znf_C2H2_type"/>
</dbReference>
<accession>A0A6A7ATK0</accession>
<dbReference type="AlphaFoldDB" id="A0A6A7ATK0"/>
<keyword evidence="1" id="KW-0863">Zinc-finger</keyword>
<dbReference type="Proteomes" id="UP000799423">
    <property type="component" value="Unassembled WGS sequence"/>
</dbReference>
<name>A0A6A7ATK0_9PLEO</name>
<evidence type="ECO:0000256" key="2">
    <source>
        <dbReference type="SAM" id="MobiDB-lite"/>
    </source>
</evidence>
<feature type="domain" description="C2H2-type" evidence="3">
    <location>
        <begin position="308"/>
        <end position="332"/>
    </location>
</feature>
<dbReference type="InterPro" id="IPR036236">
    <property type="entry name" value="Znf_C2H2_sf"/>
</dbReference>
<evidence type="ECO:0000313" key="4">
    <source>
        <dbReference type="EMBL" id="KAF2845687.1"/>
    </source>
</evidence>
<dbReference type="GO" id="GO:0008270">
    <property type="term" value="F:zinc ion binding"/>
    <property type="evidence" value="ECO:0007669"/>
    <property type="project" value="UniProtKB-KW"/>
</dbReference>
<dbReference type="PROSITE" id="PS00028">
    <property type="entry name" value="ZINC_FINGER_C2H2_1"/>
    <property type="match status" value="1"/>
</dbReference>
<feature type="region of interest" description="Disordered" evidence="2">
    <location>
        <begin position="44"/>
        <end position="67"/>
    </location>
</feature>
<dbReference type="EMBL" id="MU006343">
    <property type="protein sequence ID" value="KAF2845687.1"/>
    <property type="molecule type" value="Genomic_DNA"/>
</dbReference>
<evidence type="ECO:0000313" key="5">
    <source>
        <dbReference type="Proteomes" id="UP000799423"/>
    </source>
</evidence>
<dbReference type="OrthoDB" id="10018191at2759"/>
<sequence>MSVRSCTSRPYHMMELSVSSETLGGSQNGSALSEVCHQSFHEHVSAHSVGTEDTRTSPPRPLQHSFDPWMLDGPSYGRPLSTCSSLSPSESIATPPSYTEQLPLPEYQLHEQHSGICRDSATGYASYGNVSEVPWGSQFPASNNCGAHSLMPSWSNNVYPGLPSPATEPFVPSMPIVTAPVFPLPGSSQPTTNHFAVHSEPSRLKGDGSTDDSDSESEGSDDEDHEESDGSTVRRASKSGNHVQTPCFLMSKWDLSGMNHYGRLQSHSFFCPLTGQRDMKGRICNAKFARPEHCRRHVKTVHDEVKDYRCKVPQCGRPFSRGDNLRDHYWTHLQRGGRIGRNDKMSLAELKEILGKSEKKLIRKLKQRMAKHKAKQVRAPVMARS</sequence>
<organism evidence="4 5">
    <name type="scientific">Plenodomus tracheiphilus IPT5</name>
    <dbReference type="NCBI Taxonomy" id="1408161"/>
    <lineage>
        <taxon>Eukaryota</taxon>
        <taxon>Fungi</taxon>
        <taxon>Dikarya</taxon>
        <taxon>Ascomycota</taxon>
        <taxon>Pezizomycotina</taxon>
        <taxon>Dothideomycetes</taxon>
        <taxon>Pleosporomycetidae</taxon>
        <taxon>Pleosporales</taxon>
        <taxon>Pleosporineae</taxon>
        <taxon>Leptosphaeriaceae</taxon>
        <taxon>Plenodomus</taxon>
    </lineage>
</organism>
<protein>
    <recommendedName>
        <fullName evidence="3">C2H2-type domain-containing protein</fullName>
    </recommendedName>
</protein>
<evidence type="ECO:0000259" key="3">
    <source>
        <dbReference type="PROSITE" id="PS50157"/>
    </source>
</evidence>
<reference evidence="4" key="1">
    <citation type="submission" date="2020-01" db="EMBL/GenBank/DDBJ databases">
        <authorList>
            <consortium name="DOE Joint Genome Institute"/>
            <person name="Haridas S."/>
            <person name="Albert R."/>
            <person name="Binder M."/>
            <person name="Bloem J."/>
            <person name="Labutti K."/>
            <person name="Salamov A."/>
            <person name="Andreopoulos B."/>
            <person name="Baker S.E."/>
            <person name="Barry K."/>
            <person name="Bills G."/>
            <person name="Bluhm B.H."/>
            <person name="Cannon C."/>
            <person name="Castanera R."/>
            <person name="Culley D.E."/>
            <person name="Daum C."/>
            <person name="Ezra D."/>
            <person name="Gonzalez J.B."/>
            <person name="Henrissat B."/>
            <person name="Kuo A."/>
            <person name="Liang C."/>
            <person name="Lipzen A."/>
            <person name="Lutzoni F."/>
            <person name="Magnuson J."/>
            <person name="Mondo S."/>
            <person name="Nolan M."/>
            <person name="Ohm R."/>
            <person name="Pangilinan J."/>
            <person name="Park H.-J."/>
            <person name="Ramirez L."/>
            <person name="Alfaro M."/>
            <person name="Sun H."/>
            <person name="Tritt A."/>
            <person name="Yoshinaga Y."/>
            <person name="Zwiers L.-H."/>
            <person name="Turgeon B.G."/>
            <person name="Goodwin S.B."/>
            <person name="Spatafora J.W."/>
            <person name="Crous P.W."/>
            <person name="Grigoriev I.V."/>
        </authorList>
    </citation>
    <scope>NUCLEOTIDE SEQUENCE</scope>
    <source>
        <strain evidence="4">IPT5</strain>
    </source>
</reference>
<feature type="region of interest" description="Disordered" evidence="2">
    <location>
        <begin position="185"/>
        <end position="241"/>
    </location>
</feature>
<proteinExistence type="predicted"/>
<feature type="compositionally biased region" description="Basic and acidic residues" evidence="2">
    <location>
        <begin position="44"/>
        <end position="55"/>
    </location>
</feature>
<dbReference type="PROSITE" id="PS50157">
    <property type="entry name" value="ZINC_FINGER_C2H2_2"/>
    <property type="match status" value="1"/>
</dbReference>
<keyword evidence="1" id="KW-0479">Metal-binding</keyword>
<keyword evidence="1" id="KW-0862">Zinc</keyword>
<dbReference type="SUPFAM" id="SSF57667">
    <property type="entry name" value="beta-beta-alpha zinc fingers"/>
    <property type="match status" value="1"/>
</dbReference>
<evidence type="ECO:0000256" key="1">
    <source>
        <dbReference type="PROSITE-ProRule" id="PRU00042"/>
    </source>
</evidence>
<feature type="compositionally biased region" description="Acidic residues" evidence="2">
    <location>
        <begin position="209"/>
        <end position="229"/>
    </location>
</feature>
<gene>
    <name evidence="4" type="ORF">T440DRAFT_459881</name>
</gene>
<dbReference type="Gene3D" id="3.30.160.60">
    <property type="entry name" value="Classic Zinc Finger"/>
    <property type="match status" value="1"/>
</dbReference>
<keyword evidence="5" id="KW-1185">Reference proteome</keyword>